<dbReference type="InterPro" id="IPR050889">
    <property type="entry name" value="Dendritic_Spine_Reg/Scaffold"/>
</dbReference>
<sequence>MLEEELRAAAARGNLNDVTALLKRGAKILPPDSSGRTALHLAAAGGHTQVVESLVHPKFVNSTDGVGRTALQVAAAGGHVDVISVLLKNGANVNLRDNLHGNTALHEASWHGFSRSVALLASQTKAELDTTNCAGFAALHLCCQNGHNQSCRELLLAGANPNVQNNYGDTSLHTSARYGHAGVARILISACCRVSDQNKNGDTSLHIAAAMGRRKMTTILLEAGCDPTIRNKQYETALDIATRKDLNEIIIILKSVKPHKSGKKKKKKSSDNLDLDKQTGGRKSGGGTASGSDKNKGWSPYGCHYYPDFSSFPSPKLDSLPGEPLGKGEQYFLDLAGNICKGPVGVGLTCHCANFLRDMEARLEKNNLELKQKIKLTRCRLEERVERTEGLLAEWLGGGGGKGDNEDSTSCTEDEETEDRQRPRSADGRGRGHQSRTRLANITSSKRHHRAHTNRSQSLDLLHNCDTKQVIELTRLKGSGQVYKI</sequence>
<dbReference type="Proteomes" id="UP001558652">
    <property type="component" value="Unassembled WGS sequence"/>
</dbReference>
<dbReference type="Gene3D" id="1.25.40.20">
    <property type="entry name" value="Ankyrin repeat-containing domain"/>
    <property type="match status" value="4"/>
</dbReference>
<keyword evidence="2 3" id="KW-0040">ANK repeat</keyword>
<feature type="repeat" description="ANK" evidence="3">
    <location>
        <begin position="66"/>
        <end position="98"/>
    </location>
</feature>
<evidence type="ECO:0008006" key="7">
    <source>
        <dbReference type="Google" id="ProtNLM"/>
    </source>
</evidence>
<proteinExistence type="predicted"/>
<dbReference type="InterPro" id="IPR002110">
    <property type="entry name" value="Ankyrin_rpt"/>
</dbReference>
<keyword evidence="1" id="KW-0677">Repeat</keyword>
<feature type="region of interest" description="Disordered" evidence="4">
    <location>
        <begin position="261"/>
        <end position="293"/>
    </location>
</feature>
<accession>A0ABD0YAF7</accession>
<dbReference type="SUPFAM" id="SSF48403">
    <property type="entry name" value="Ankyrin repeat"/>
    <property type="match status" value="1"/>
</dbReference>
<dbReference type="AlphaFoldDB" id="A0ABD0YAF7"/>
<feature type="repeat" description="ANK" evidence="3">
    <location>
        <begin position="200"/>
        <end position="232"/>
    </location>
</feature>
<name>A0ABD0YAF7_9HEMI</name>
<dbReference type="PROSITE" id="PS50297">
    <property type="entry name" value="ANK_REP_REGION"/>
    <property type="match status" value="4"/>
</dbReference>
<dbReference type="PRINTS" id="PR01415">
    <property type="entry name" value="ANKYRIN"/>
</dbReference>
<gene>
    <name evidence="5" type="ORF">AAG570_002725</name>
</gene>
<protein>
    <recommendedName>
        <fullName evidence="7">Ankyrin repeat domain-containing protein 6</fullName>
    </recommendedName>
</protein>
<keyword evidence="6" id="KW-1185">Reference proteome</keyword>
<feature type="repeat" description="ANK" evidence="3">
    <location>
        <begin position="167"/>
        <end position="199"/>
    </location>
</feature>
<dbReference type="PANTHER" id="PTHR24166">
    <property type="entry name" value="ROLLING PEBBLES, ISOFORM B"/>
    <property type="match status" value="1"/>
</dbReference>
<dbReference type="SMART" id="SM00248">
    <property type="entry name" value="ANK"/>
    <property type="match status" value="6"/>
</dbReference>
<evidence type="ECO:0000256" key="4">
    <source>
        <dbReference type="SAM" id="MobiDB-lite"/>
    </source>
</evidence>
<dbReference type="Pfam" id="PF12796">
    <property type="entry name" value="Ank_2"/>
    <property type="match status" value="2"/>
</dbReference>
<evidence type="ECO:0000313" key="6">
    <source>
        <dbReference type="Proteomes" id="UP001558652"/>
    </source>
</evidence>
<feature type="repeat" description="ANK" evidence="3">
    <location>
        <begin position="34"/>
        <end position="55"/>
    </location>
</feature>
<organism evidence="5 6">
    <name type="scientific">Ranatra chinensis</name>
    <dbReference type="NCBI Taxonomy" id="642074"/>
    <lineage>
        <taxon>Eukaryota</taxon>
        <taxon>Metazoa</taxon>
        <taxon>Ecdysozoa</taxon>
        <taxon>Arthropoda</taxon>
        <taxon>Hexapoda</taxon>
        <taxon>Insecta</taxon>
        <taxon>Pterygota</taxon>
        <taxon>Neoptera</taxon>
        <taxon>Paraneoptera</taxon>
        <taxon>Hemiptera</taxon>
        <taxon>Heteroptera</taxon>
        <taxon>Panheteroptera</taxon>
        <taxon>Nepomorpha</taxon>
        <taxon>Nepidae</taxon>
        <taxon>Ranatrinae</taxon>
        <taxon>Ranatra</taxon>
    </lineage>
</organism>
<comment type="caution">
    <text evidence="5">The sequence shown here is derived from an EMBL/GenBank/DDBJ whole genome shotgun (WGS) entry which is preliminary data.</text>
</comment>
<feature type="repeat" description="ANK" evidence="3">
    <location>
        <begin position="134"/>
        <end position="166"/>
    </location>
</feature>
<dbReference type="InterPro" id="IPR036770">
    <property type="entry name" value="Ankyrin_rpt-contain_sf"/>
</dbReference>
<feature type="compositionally biased region" description="Basic and acidic residues" evidence="4">
    <location>
        <begin position="419"/>
        <end position="430"/>
    </location>
</feature>
<feature type="region of interest" description="Disordered" evidence="4">
    <location>
        <begin position="394"/>
        <end position="457"/>
    </location>
</feature>
<dbReference type="PANTHER" id="PTHR24166:SF48">
    <property type="entry name" value="PROTEIN VAPYRIN"/>
    <property type="match status" value="1"/>
</dbReference>
<evidence type="ECO:0000313" key="5">
    <source>
        <dbReference type="EMBL" id="KAL1123649.1"/>
    </source>
</evidence>
<evidence type="ECO:0000256" key="2">
    <source>
        <dbReference type="ARBA" id="ARBA00023043"/>
    </source>
</evidence>
<reference evidence="5 6" key="1">
    <citation type="submission" date="2024-07" db="EMBL/GenBank/DDBJ databases">
        <title>Chromosome-level genome assembly of the water stick insect Ranatra chinensis (Heteroptera: Nepidae).</title>
        <authorList>
            <person name="Liu X."/>
        </authorList>
    </citation>
    <scope>NUCLEOTIDE SEQUENCE [LARGE SCALE GENOMIC DNA]</scope>
    <source>
        <strain evidence="5">Cailab_2021Rc</strain>
        <tissue evidence="5">Muscle</tissue>
    </source>
</reference>
<dbReference type="PROSITE" id="PS50088">
    <property type="entry name" value="ANK_REPEAT"/>
    <property type="match status" value="5"/>
</dbReference>
<dbReference type="EMBL" id="JBFDAA010000012">
    <property type="protein sequence ID" value="KAL1123649.1"/>
    <property type="molecule type" value="Genomic_DNA"/>
</dbReference>
<evidence type="ECO:0000256" key="1">
    <source>
        <dbReference type="ARBA" id="ARBA00022737"/>
    </source>
</evidence>
<evidence type="ECO:0000256" key="3">
    <source>
        <dbReference type="PROSITE-ProRule" id="PRU00023"/>
    </source>
</evidence>
<feature type="compositionally biased region" description="Basic and acidic residues" evidence="4">
    <location>
        <begin position="269"/>
        <end position="279"/>
    </location>
</feature>